<evidence type="ECO:0000256" key="1">
    <source>
        <dbReference type="SAM" id="MobiDB-lite"/>
    </source>
</evidence>
<comment type="caution">
    <text evidence="3">The sequence shown here is derived from an EMBL/GenBank/DDBJ whole genome shotgun (WGS) entry which is preliminary data.</text>
</comment>
<organism evidence="3 4">
    <name type="scientific">Caerostris extrusa</name>
    <name type="common">Bark spider</name>
    <name type="synonym">Caerostris bankana</name>
    <dbReference type="NCBI Taxonomy" id="172846"/>
    <lineage>
        <taxon>Eukaryota</taxon>
        <taxon>Metazoa</taxon>
        <taxon>Ecdysozoa</taxon>
        <taxon>Arthropoda</taxon>
        <taxon>Chelicerata</taxon>
        <taxon>Arachnida</taxon>
        <taxon>Araneae</taxon>
        <taxon>Araneomorphae</taxon>
        <taxon>Entelegynae</taxon>
        <taxon>Araneoidea</taxon>
        <taxon>Araneidae</taxon>
        <taxon>Caerostris</taxon>
    </lineage>
</organism>
<keyword evidence="4" id="KW-1185">Reference proteome</keyword>
<feature type="region of interest" description="Disordered" evidence="1">
    <location>
        <begin position="168"/>
        <end position="207"/>
    </location>
</feature>
<protein>
    <submittedName>
        <fullName evidence="3">Chitin-binding type-2 domain-containing protein</fullName>
    </submittedName>
</protein>
<dbReference type="AlphaFoldDB" id="A0AAV4TH25"/>
<dbReference type="Proteomes" id="UP001054945">
    <property type="component" value="Unassembled WGS sequence"/>
</dbReference>
<gene>
    <name evidence="3" type="primary">AVEN_229165_1</name>
    <name evidence="3" type="ORF">CEXT_358871</name>
</gene>
<dbReference type="GO" id="GO:0008061">
    <property type="term" value="F:chitin binding"/>
    <property type="evidence" value="ECO:0007669"/>
    <property type="project" value="InterPro"/>
</dbReference>
<dbReference type="Pfam" id="PF01607">
    <property type="entry name" value="CBM_14"/>
    <property type="match status" value="1"/>
</dbReference>
<dbReference type="InterPro" id="IPR002557">
    <property type="entry name" value="Chitin-bd_dom"/>
</dbReference>
<feature type="region of interest" description="Disordered" evidence="1">
    <location>
        <begin position="314"/>
        <end position="341"/>
    </location>
</feature>
<reference evidence="3 4" key="1">
    <citation type="submission" date="2021-06" db="EMBL/GenBank/DDBJ databases">
        <title>Caerostris extrusa draft genome.</title>
        <authorList>
            <person name="Kono N."/>
            <person name="Arakawa K."/>
        </authorList>
    </citation>
    <scope>NUCLEOTIDE SEQUENCE [LARGE SCALE GENOMIC DNA]</scope>
</reference>
<evidence type="ECO:0000313" key="3">
    <source>
        <dbReference type="EMBL" id="GIY45600.1"/>
    </source>
</evidence>
<evidence type="ECO:0000313" key="4">
    <source>
        <dbReference type="Proteomes" id="UP001054945"/>
    </source>
</evidence>
<dbReference type="PROSITE" id="PS50940">
    <property type="entry name" value="CHIT_BIND_II"/>
    <property type="match status" value="1"/>
</dbReference>
<feature type="region of interest" description="Disordered" evidence="1">
    <location>
        <begin position="61"/>
        <end position="82"/>
    </location>
</feature>
<feature type="compositionally biased region" description="Basic residues" evidence="1">
    <location>
        <begin position="356"/>
        <end position="370"/>
    </location>
</feature>
<dbReference type="InterPro" id="IPR036508">
    <property type="entry name" value="Chitin-bd_dom_sf"/>
</dbReference>
<feature type="compositionally biased region" description="Low complexity" evidence="1">
    <location>
        <begin position="374"/>
        <end position="395"/>
    </location>
</feature>
<feature type="region of interest" description="Disordered" evidence="1">
    <location>
        <begin position="440"/>
        <end position="486"/>
    </location>
</feature>
<feature type="compositionally biased region" description="Polar residues" evidence="1">
    <location>
        <begin position="442"/>
        <end position="451"/>
    </location>
</feature>
<sequence>MRFGRETRCCLPCRRLSWVTRRNGSPICAAARKTRNGRQTMSSETAGGLFLDHSGTEHETFTKVHGTSSPWMPSGPPPTKLPTETPEALKKLLPQVTFDCKGKTGYFPDSKFNCEVFHYCKPDGTRNTFLCPPQSLFNQLSMVCEEKSPINSKICKEGSIGVKRERHVEVKKPSKATSKYSHKKKYKEDLSKQHRTRSAPAINNTKPRFDNMRSFEELLNYGHHKSDFYNEDGIQLRWRSSQIANIQQSIKIDREVLKPSESVLDDVSVEYDAIEGKKRKHKRVGRVLEVEDVPRLHTKGKVYIIIVKTHSHVSVRSASENPPTEDSSRSPSQSTAIRSTTLPSLFTADRSKVRDFRKRRRNLNRRRKVLKPNETTTTEIEVDETTTTTQPTPTTKQDSRTETSKFDSSRISLFTKRDILPSFGFLEKLNSTRKNVYRKAKSQSWSGSPKSTKVEPYTLPPLPVLEDEPQETTTNVIVKRRTRDAS</sequence>
<dbReference type="GO" id="GO:0005576">
    <property type="term" value="C:extracellular region"/>
    <property type="evidence" value="ECO:0007669"/>
    <property type="project" value="InterPro"/>
</dbReference>
<feature type="domain" description="Chitin-binding type-2" evidence="2">
    <location>
        <begin position="97"/>
        <end position="157"/>
    </location>
</feature>
<feature type="region of interest" description="Disordered" evidence="1">
    <location>
        <begin position="356"/>
        <end position="403"/>
    </location>
</feature>
<accession>A0AAV4TH25</accession>
<proteinExistence type="predicted"/>
<dbReference type="SUPFAM" id="SSF57625">
    <property type="entry name" value="Invertebrate chitin-binding proteins"/>
    <property type="match status" value="1"/>
</dbReference>
<evidence type="ECO:0000259" key="2">
    <source>
        <dbReference type="PROSITE" id="PS50940"/>
    </source>
</evidence>
<name>A0AAV4TH25_CAEEX</name>
<dbReference type="EMBL" id="BPLR01011295">
    <property type="protein sequence ID" value="GIY45600.1"/>
    <property type="molecule type" value="Genomic_DNA"/>
</dbReference>